<gene>
    <name evidence="2" type="ORF">PWB86_00075</name>
</gene>
<name>A0ABD7X6T6_PEDPE</name>
<dbReference type="EMBL" id="CP118739">
    <property type="protein sequence ID" value="WEA57321.1"/>
    <property type="molecule type" value="Genomic_DNA"/>
</dbReference>
<evidence type="ECO:0000313" key="2">
    <source>
        <dbReference type="EMBL" id="WEA57321.1"/>
    </source>
</evidence>
<accession>A0ABD7X6T6</accession>
<organism evidence="2 3">
    <name type="scientific">Pediococcus pentosaceus</name>
    <dbReference type="NCBI Taxonomy" id="1255"/>
    <lineage>
        <taxon>Bacteria</taxon>
        <taxon>Bacillati</taxon>
        <taxon>Bacillota</taxon>
        <taxon>Bacilli</taxon>
        <taxon>Lactobacillales</taxon>
        <taxon>Lactobacillaceae</taxon>
        <taxon>Pediococcus</taxon>
    </lineage>
</organism>
<dbReference type="RefSeq" id="WP_263776264.1">
    <property type="nucleotide sequence ID" value="NZ_CP118739.1"/>
</dbReference>
<keyword evidence="1" id="KW-0175">Coiled coil</keyword>
<reference evidence="2 3" key="1">
    <citation type="submission" date="2023-02" db="EMBL/GenBank/DDBJ databases">
        <title>Comparative genomics and fermentation flavor characterization of five lactic acid bacteria reveal flavor biosynthesis metabolic pathways in fermented muskmelon puree.</title>
        <authorList>
            <person name="Yuan L."/>
            <person name="Li M."/>
            <person name="Xu X."/>
            <person name="Lao F."/>
            <person name="Wu J."/>
        </authorList>
    </citation>
    <scope>NUCLEOTIDE SEQUENCE [LARGE SCALE GENOMIC DNA]</scope>
    <source>
        <strain evidence="2 3">Ca-4</strain>
    </source>
</reference>
<proteinExistence type="predicted"/>
<protein>
    <submittedName>
        <fullName evidence="2">Uncharacterized protein</fullName>
    </submittedName>
</protein>
<dbReference type="Proteomes" id="UP001214131">
    <property type="component" value="Chromosome"/>
</dbReference>
<sequence length="56" mass="6401">MTKEELEKENQELKEKVSNLEFTNKVLEDLANVRIQKISDLEVANSTLKIKINGGK</sequence>
<dbReference type="AlphaFoldDB" id="A0ABD7X6T6"/>
<evidence type="ECO:0000256" key="1">
    <source>
        <dbReference type="SAM" id="Coils"/>
    </source>
</evidence>
<feature type="coiled-coil region" evidence="1">
    <location>
        <begin position="3"/>
        <end position="30"/>
    </location>
</feature>
<evidence type="ECO:0000313" key="3">
    <source>
        <dbReference type="Proteomes" id="UP001214131"/>
    </source>
</evidence>